<feature type="region of interest" description="Disordered" evidence="1">
    <location>
        <begin position="1"/>
        <end position="38"/>
    </location>
</feature>
<comment type="caution">
    <text evidence="2">The sequence shown here is derived from an EMBL/GenBank/DDBJ whole genome shotgun (WGS) entry which is preliminary data.</text>
</comment>
<feature type="compositionally biased region" description="Polar residues" evidence="1">
    <location>
        <begin position="1"/>
        <end position="16"/>
    </location>
</feature>
<evidence type="ECO:0000313" key="2">
    <source>
        <dbReference type="EMBL" id="KAK4494053.1"/>
    </source>
</evidence>
<proteinExistence type="predicted"/>
<organism evidence="2 3">
    <name type="scientific">Zasmidium cellare</name>
    <name type="common">Wine cellar mold</name>
    <name type="synonym">Racodium cellare</name>
    <dbReference type="NCBI Taxonomy" id="395010"/>
    <lineage>
        <taxon>Eukaryota</taxon>
        <taxon>Fungi</taxon>
        <taxon>Dikarya</taxon>
        <taxon>Ascomycota</taxon>
        <taxon>Pezizomycotina</taxon>
        <taxon>Dothideomycetes</taxon>
        <taxon>Dothideomycetidae</taxon>
        <taxon>Mycosphaerellales</taxon>
        <taxon>Mycosphaerellaceae</taxon>
        <taxon>Zasmidium</taxon>
    </lineage>
</organism>
<evidence type="ECO:0000256" key="1">
    <source>
        <dbReference type="SAM" id="MobiDB-lite"/>
    </source>
</evidence>
<accession>A0ABR0DYR1</accession>
<reference evidence="2 3" key="1">
    <citation type="journal article" date="2023" name="G3 (Bethesda)">
        <title>A chromosome-level genome assembly of Zasmidium syzygii isolated from banana leaves.</title>
        <authorList>
            <person name="van Westerhoven A.C."/>
            <person name="Mehrabi R."/>
            <person name="Talebi R."/>
            <person name="Steentjes M.B.F."/>
            <person name="Corcolon B."/>
            <person name="Chong P.A."/>
            <person name="Kema G.H.J."/>
            <person name="Seidl M.F."/>
        </authorList>
    </citation>
    <scope>NUCLEOTIDE SEQUENCE [LARGE SCALE GENOMIC DNA]</scope>
    <source>
        <strain evidence="2 3">P124</strain>
    </source>
</reference>
<dbReference type="Proteomes" id="UP001305779">
    <property type="component" value="Unassembled WGS sequence"/>
</dbReference>
<protein>
    <submittedName>
        <fullName evidence="2">Uncharacterized protein</fullName>
    </submittedName>
</protein>
<gene>
    <name evidence="2" type="ORF">PRZ48_015240</name>
</gene>
<evidence type="ECO:0000313" key="3">
    <source>
        <dbReference type="Proteomes" id="UP001305779"/>
    </source>
</evidence>
<dbReference type="EMBL" id="JAXOVC010000015">
    <property type="protein sequence ID" value="KAK4494053.1"/>
    <property type="molecule type" value="Genomic_DNA"/>
</dbReference>
<sequence length="648" mass="73266">METQGISSRNVEQTALHSDPTGPLRIAVNDPNQPKPSIKSASTIFPEEVPQIAKKWDDPGVVKGVNRTFLLKGRVDDDDDPRLLTGPLTNQDFIAMKTGQFTRYVKSTLQNSMTGTGPSSWLMYYISSQVQLENLKIKIEARPMTSTRRGTHAAIVDEECIRLQKIIDDHLTGWPRNEFQKLGVPELVTLLGQLPAERLKLGKREASIRNRFWRDKAGRKVINSYCRAHAGHIQLNDMTSATSPKWTRKIVIQFGFNCDLAHIYIVEPRLESEKLKHVDNRRLRVNVVNSTQEGGYFTQMKNFGQTYIANRWDGGRGEPTMAELLVKSQDTAATLAPRTRDGSALRDALHHFIDVVGADLPGAVVTELEDIREEYRQIRQPGPHSEKIVDWNQALTEVSPLAQSFDDYASSHSFGQEDEAVAGAQDRGFEVLEDASSSSLDDELFFAEPERLLDILYTYIADTALTIKPRLGRAQISCAAVHKRAANARFWYKCMTGHKAPEDEDRMRGISKVMALKGLLHLEEFNRNYLTVHDTVYLIEEDTMDYLLGREDQDTVGECLHMTGKEFGITFNARKNLTLRFRTPNRPDMLPLSVPHRLLAELLGRGYLVDHKSVRSLLRGGQYMIKIDKNALELDVWAARDATTKRPL</sequence>
<name>A0ABR0DYR1_ZASCE</name>
<keyword evidence="3" id="KW-1185">Reference proteome</keyword>